<dbReference type="HOGENOM" id="CLU_1998001_0_0_1"/>
<proteinExistence type="predicted"/>
<sequence length="125" mass="14166">CYFSSKHSSLICSIFIEQKGESDDPIEVLWNINDRFDLREMVKNAITCAIIKENCTVKYTITFHIVKDGQDIFSCAINSFTCCAILMGISLKDTVISHSDDVCNVIYMLHKQKVLGFYIEGALQN</sequence>
<feature type="non-terminal residue" evidence="1">
    <location>
        <position position="1"/>
    </location>
</feature>
<feature type="non-terminal residue" evidence="1">
    <location>
        <position position="125"/>
    </location>
</feature>
<dbReference type="EMBL" id="KB908966">
    <property type="protein sequence ID" value="EOB13819.1"/>
    <property type="molecule type" value="Genomic_DNA"/>
</dbReference>
<protein>
    <submittedName>
        <fullName evidence="1">Uncharacterized protein</fullName>
    </submittedName>
</protein>
<dbReference type="Proteomes" id="UP000016927">
    <property type="component" value="Unassembled WGS sequence"/>
</dbReference>
<keyword evidence="2" id="KW-1185">Reference proteome</keyword>
<dbReference type="OrthoDB" id="2190718at2759"/>
<dbReference type="AlphaFoldDB" id="R0M750"/>
<dbReference type="OMA" id="TITFHIV"/>
<evidence type="ECO:0000313" key="1">
    <source>
        <dbReference type="EMBL" id="EOB13819.1"/>
    </source>
</evidence>
<accession>R0M750</accession>
<gene>
    <name evidence="1" type="ORF">NBO_58g0024</name>
</gene>
<evidence type="ECO:0000313" key="2">
    <source>
        <dbReference type="Proteomes" id="UP000016927"/>
    </source>
</evidence>
<name>R0M750_NOSB1</name>
<organism evidence="1 2">
    <name type="scientific">Nosema bombycis (strain CQ1 / CVCC 102059)</name>
    <name type="common">Microsporidian parasite</name>
    <name type="synonym">Pebrine of silkworm</name>
    <dbReference type="NCBI Taxonomy" id="578461"/>
    <lineage>
        <taxon>Eukaryota</taxon>
        <taxon>Fungi</taxon>
        <taxon>Fungi incertae sedis</taxon>
        <taxon>Microsporidia</taxon>
        <taxon>Nosematidae</taxon>
        <taxon>Nosema</taxon>
    </lineage>
</organism>
<reference evidence="1 2" key="1">
    <citation type="journal article" date="2013" name="BMC Genomics">
        <title>Comparative genomics of parasitic silkworm microsporidia reveal an association between genome expansion and host adaptation.</title>
        <authorList>
            <person name="Pan G."/>
            <person name="Xu J."/>
            <person name="Li T."/>
            <person name="Xia Q."/>
            <person name="Liu S.L."/>
            <person name="Zhang G."/>
            <person name="Li S."/>
            <person name="Li C."/>
            <person name="Liu H."/>
            <person name="Yang L."/>
            <person name="Liu T."/>
            <person name="Zhang X."/>
            <person name="Wu Z."/>
            <person name="Fan W."/>
            <person name="Dang X."/>
            <person name="Xiang H."/>
            <person name="Tao M."/>
            <person name="Li Y."/>
            <person name="Hu J."/>
            <person name="Li Z."/>
            <person name="Lin L."/>
            <person name="Luo J."/>
            <person name="Geng L."/>
            <person name="Wang L."/>
            <person name="Long M."/>
            <person name="Wan Y."/>
            <person name="He N."/>
            <person name="Zhang Z."/>
            <person name="Lu C."/>
            <person name="Keeling P.J."/>
            <person name="Wang J."/>
            <person name="Xiang Z."/>
            <person name="Zhou Z."/>
        </authorList>
    </citation>
    <scope>NUCLEOTIDE SEQUENCE [LARGE SCALE GENOMIC DNA]</scope>
    <source>
        <strain evidence="2">CQ1 / CVCC 102059</strain>
    </source>
</reference>
<dbReference type="VEuPathDB" id="MicrosporidiaDB:NBO_58g0024"/>